<dbReference type="InterPro" id="IPR036188">
    <property type="entry name" value="FAD/NAD-bd_sf"/>
</dbReference>
<feature type="active site" description="Proton donor" evidence="2">
    <location>
        <position position="493"/>
    </location>
</feature>
<evidence type="ECO:0000313" key="7">
    <source>
        <dbReference type="EMBL" id="UNI24941.1"/>
    </source>
</evidence>
<dbReference type="Gene3D" id="3.30.560.10">
    <property type="entry name" value="Glucose Oxidase, domain 3"/>
    <property type="match status" value="1"/>
</dbReference>
<evidence type="ECO:0000256" key="4">
    <source>
        <dbReference type="RuleBase" id="RU003968"/>
    </source>
</evidence>
<dbReference type="SUPFAM" id="SSF51905">
    <property type="entry name" value="FAD/NAD(P)-binding domain"/>
    <property type="match status" value="1"/>
</dbReference>
<evidence type="ECO:0000259" key="6">
    <source>
        <dbReference type="PROSITE" id="PS00624"/>
    </source>
</evidence>
<evidence type="ECO:0000256" key="2">
    <source>
        <dbReference type="PIRSR" id="PIRSR000137-1"/>
    </source>
</evidence>
<comment type="cofactor">
    <cofactor evidence="3">
        <name>FAD</name>
        <dbReference type="ChEBI" id="CHEBI:57692"/>
    </cofactor>
</comment>
<protein>
    <recommendedName>
        <fullName evidence="5 6">Glucose-methanol-choline oxidoreductase N-terminal domain-containing protein</fullName>
    </recommendedName>
</protein>
<dbReference type="PANTHER" id="PTHR11552">
    <property type="entry name" value="GLUCOSE-METHANOL-CHOLINE GMC OXIDOREDUCTASE"/>
    <property type="match status" value="1"/>
</dbReference>
<dbReference type="RefSeq" id="XP_047848422.1">
    <property type="nucleotide sequence ID" value="XM_047992408.1"/>
</dbReference>
<dbReference type="GO" id="GO:0050660">
    <property type="term" value="F:flavin adenine dinucleotide binding"/>
    <property type="evidence" value="ECO:0007669"/>
    <property type="project" value="InterPro"/>
</dbReference>
<dbReference type="PROSITE" id="PS00624">
    <property type="entry name" value="GMC_OXRED_2"/>
    <property type="match status" value="1"/>
</dbReference>
<evidence type="ECO:0000256" key="1">
    <source>
        <dbReference type="ARBA" id="ARBA00010790"/>
    </source>
</evidence>
<dbReference type="InterPro" id="IPR007867">
    <property type="entry name" value="GMC_OxRtase_C"/>
</dbReference>
<dbReference type="EMBL" id="CP086366">
    <property type="protein sequence ID" value="UNI24941.1"/>
    <property type="molecule type" value="Genomic_DNA"/>
</dbReference>
<comment type="similarity">
    <text evidence="1 4">Belongs to the GMC oxidoreductase family.</text>
</comment>
<reference evidence="7" key="1">
    <citation type="submission" date="2021-11" db="EMBL/GenBank/DDBJ databases">
        <title>Purpureocillium_takamizusanense_genome.</title>
        <authorList>
            <person name="Nguyen N.-H."/>
        </authorList>
    </citation>
    <scope>NUCLEOTIDE SEQUENCE</scope>
    <source>
        <strain evidence="7">PT3</strain>
    </source>
</reference>
<feature type="domain" description="Glucose-methanol-choline oxidoreductase N-terminal" evidence="5">
    <location>
        <begin position="85"/>
        <end position="108"/>
    </location>
</feature>
<keyword evidence="3 4" id="KW-0274">FAD</keyword>
<dbReference type="SUPFAM" id="SSF54373">
    <property type="entry name" value="FAD-linked reductases, C-terminal domain"/>
    <property type="match status" value="1"/>
</dbReference>
<evidence type="ECO:0000256" key="3">
    <source>
        <dbReference type="PIRSR" id="PIRSR000137-2"/>
    </source>
</evidence>
<dbReference type="AlphaFoldDB" id="A0A9Q8QTD5"/>
<proteinExistence type="inferred from homology"/>
<dbReference type="PANTHER" id="PTHR11552:SF123">
    <property type="entry name" value="GMC OXIDOREDUCTASE (AFU_ORTHOLOGUE AFUA_2G01770)-RELATED"/>
    <property type="match status" value="1"/>
</dbReference>
<sequence>MGVPDTQWDYVLVGGGLSATVLASSLVRLDASLKILIIEAGPSANDASDIVYASSTNLVGGSYDWKDKTVPQARLSGRSVDMPAGRALGGGTVINMCGWIRGDRTDYDLWGGAVRDPRWSYAGMLPYMKQTETLHSDAINTEQRGTAGPVHIQTVSGTNRTFPLRASVLKSWEEVGVPALPNLDGNTGSSLGVAELQENRQDGRREIASVVYPLDGVTVLTDTLVAKILINKEGGGLHATGVQLADRTQIQAREVIITAGATRTPQILMLSGIGPASELRKHGIDVALDSPDVGKNLCDHTLLATAWKLKDPSAGHALGSSNPLFQQEQFRWGQPIDFVVTTGVRDKAGLAKAIEADEGMAPDPATHPLLKQERAFNEHLMIYAGAPDGSAIGLLHVNLLPTARGTVTLASADINEAPRIDPNFLGTAVDRFVARDGVRQQIRLAGSSDTVLGREILSGEMGAPGFDDGVLTPESTDGFIDGRIAAGTGSCYHAMGTAAMGKVVDSNLRVEGVDRLRVVDASVFPVPITGHLQVAVYALALQAADIIHQDRQNKT</sequence>
<organism evidence="7 8">
    <name type="scientific">Purpureocillium takamizusanense</name>
    <dbReference type="NCBI Taxonomy" id="2060973"/>
    <lineage>
        <taxon>Eukaryota</taxon>
        <taxon>Fungi</taxon>
        <taxon>Dikarya</taxon>
        <taxon>Ascomycota</taxon>
        <taxon>Pezizomycotina</taxon>
        <taxon>Sordariomycetes</taxon>
        <taxon>Hypocreomycetidae</taxon>
        <taxon>Hypocreales</taxon>
        <taxon>Ophiocordycipitaceae</taxon>
        <taxon>Purpureocillium</taxon>
    </lineage>
</organism>
<evidence type="ECO:0000259" key="5">
    <source>
        <dbReference type="PROSITE" id="PS00623"/>
    </source>
</evidence>
<dbReference type="GeneID" id="72072599"/>
<keyword evidence="8" id="KW-1185">Reference proteome</keyword>
<dbReference type="Proteomes" id="UP000829364">
    <property type="component" value="Chromosome 13"/>
</dbReference>
<keyword evidence="4" id="KW-0285">Flavoprotein</keyword>
<dbReference type="OrthoDB" id="269227at2759"/>
<name>A0A9Q8QTD5_9HYPO</name>
<accession>A0A9Q8QTD5</accession>
<evidence type="ECO:0000313" key="8">
    <source>
        <dbReference type="Proteomes" id="UP000829364"/>
    </source>
</evidence>
<dbReference type="Pfam" id="PF00732">
    <property type="entry name" value="GMC_oxred_N"/>
    <property type="match status" value="1"/>
</dbReference>
<dbReference type="Gene3D" id="3.50.50.60">
    <property type="entry name" value="FAD/NAD(P)-binding domain"/>
    <property type="match status" value="1"/>
</dbReference>
<feature type="binding site" evidence="3">
    <location>
        <position position="225"/>
    </location>
    <ligand>
        <name>FAD</name>
        <dbReference type="ChEBI" id="CHEBI:57692"/>
    </ligand>
</feature>
<dbReference type="GO" id="GO:0016614">
    <property type="term" value="F:oxidoreductase activity, acting on CH-OH group of donors"/>
    <property type="evidence" value="ECO:0007669"/>
    <property type="project" value="InterPro"/>
</dbReference>
<dbReference type="PIRSF" id="PIRSF000137">
    <property type="entry name" value="Alcohol_oxidase"/>
    <property type="match status" value="1"/>
</dbReference>
<dbReference type="PROSITE" id="PS00623">
    <property type="entry name" value="GMC_OXRED_1"/>
    <property type="match status" value="1"/>
</dbReference>
<gene>
    <name evidence="7" type="ORF">JDV02_010656</name>
</gene>
<feature type="domain" description="Glucose-methanol-choline oxidoreductase N-terminal" evidence="6">
    <location>
        <begin position="260"/>
        <end position="274"/>
    </location>
</feature>
<feature type="active site" description="Proton acceptor" evidence="2">
    <location>
        <position position="531"/>
    </location>
</feature>
<dbReference type="InterPro" id="IPR012132">
    <property type="entry name" value="GMC_OxRdtase"/>
</dbReference>
<dbReference type="KEGG" id="ptkz:JDV02_010656"/>
<dbReference type="Pfam" id="PF05199">
    <property type="entry name" value="GMC_oxred_C"/>
    <property type="match status" value="1"/>
</dbReference>
<dbReference type="InterPro" id="IPR000172">
    <property type="entry name" value="GMC_OxRdtase_N"/>
</dbReference>